<comment type="caution">
    <text evidence="1">The sequence shown here is derived from an EMBL/GenBank/DDBJ whole genome shotgun (WGS) entry which is preliminary data.</text>
</comment>
<organism evidence="1 2">
    <name type="scientific">Aporhodopirellula aestuarii</name>
    <dbReference type="NCBI Taxonomy" id="2950107"/>
    <lineage>
        <taxon>Bacteria</taxon>
        <taxon>Pseudomonadati</taxon>
        <taxon>Planctomycetota</taxon>
        <taxon>Planctomycetia</taxon>
        <taxon>Pirellulales</taxon>
        <taxon>Pirellulaceae</taxon>
        <taxon>Aporhodopirellula</taxon>
    </lineage>
</organism>
<protein>
    <submittedName>
        <fullName evidence="1">Apolipoprotein acyltransferase</fullName>
    </submittedName>
</protein>
<keyword evidence="1" id="KW-0012">Acyltransferase</keyword>
<dbReference type="RefSeq" id="WP_250930141.1">
    <property type="nucleotide sequence ID" value="NZ_JAMQBK010000047.1"/>
</dbReference>
<keyword evidence="1" id="KW-0808">Transferase</keyword>
<reference evidence="1 2" key="1">
    <citation type="journal article" date="2022" name="Syst. Appl. Microbiol.">
        <title>Rhodopirellula aestuarii sp. nov., a novel member of the genus Rhodopirellula isolated from brackish sediments collected in the Tagus River estuary, Portugal.</title>
        <authorList>
            <person name="Vitorino I.R."/>
            <person name="Klimek D."/>
            <person name="Calusinska M."/>
            <person name="Lobo-da-Cunha A."/>
            <person name="Vasconcelos V."/>
            <person name="Lage O.M."/>
        </authorList>
    </citation>
    <scope>NUCLEOTIDE SEQUENCE [LARGE SCALE GENOMIC DNA]</scope>
    <source>
        <strain evidence="1 2">ICT_H3.1</strain>
    </source>
</reference>
<name>A0ABT0U6C9_9BACT</name>
<dbReference type="EMBL" id="JAMQBK010000047">
    <property type="protein sequence ID" value="MCM2372507.1"/>
    <property type="molecule type" value="Genomic_DNA"/>
</dbReference>
<proteinExistence type="predicted"/>
<dbReference type="GO" id="GO:0016746">
    <property type="term" value="F:acyltransferase activity"/>
    <property type="evidence" value="ECO:0007669"/>
    <property type="project" value="UniProtKB-KW"/>
</dbReference>
<sequence>MTDSLQPDLPTDDLSDAHREVLRRMGECVGKTLEEVRGPDDLIGFFQSFRPDGRGLAGVFSGLPGGDEVHERIATLFEVAGDDRRPGGGRDAFFVVRQPAVIDPDEVQAAGESWIASMKVLAESLGHSAAKAQLTGVDRVRVLEGIPPKHPKLPDEKTALLNLLSDGVPSWLAQATPQHAIAEALRGPFYFINCDAMLRDYLMWPLYRDHVSLDDPFEPYFRLWRHGIKWRVFQDTQVDLYMPRH</sequence>
<accession>A0ABT0U6C9</accession>
<evidence type="ECO:0000313" key="2">
    <source>
        <dbReference type="Proteomes" id="UP001202961"/>
    </source>
</evidence>
<keyword evidence="2" id="KW-1185">Reference proteome</keyword>
<dbReference type="Proteomes" id="UP001202961">
    <property type="component" value="Unassembled WGS sequence"/>
</dbReference>
<gene>
    <name evidence="1" type="ORF">NB063_18005</name>
</gene>
<evidence type="ECO:0000313" key="1">
    <source>
        <dbReference type="EMBL" id="MCM2372507.1"/>
    </source>
</evidence>